<evidence type="ECO:0000313" key="2">
    <source>
        <dbReference type="EMBL" id="CAF4874468.1"/>
    </source>
</evidence>
<feature type="non-terminal residue" evidence="2">
    <location>
        <position position="1"/>
    </location>
</feature>
<proteinExistence type="predicted"/>
<dbReference type="EMBL" id="CAJOBJ010168756">
    <property type="protein sequence ID" value="CAF4874468.1"/>
    <property type="molecule type" value="Genomic_DNA"/>
</dbReference>
<reference evidence="2" key="1">
    <citation type="submission" date="2021-02" db="EMBL/GenBank/DDBJ databases">
        <authorList>
            <person name="Nowell W R."/>
        </authorList>
    </citation>
    <scope>NUCLEOTIDE SEQUENCE</scope>
</reference>
<dbReference type="Proteomes" id="UP000681720">
    <property type="component" value="Unassembled WGS sequence"/>
</dbReference>
<evidence type="ECO:0000313" key="3">
    <source>
        <dbReference type="Proteomes" id="UP000681720"/>
    </source>
</evidence>
<protein>
    <submittedName>
        <fullName evidence="2">Uncharacterized protein</fullName>
    </submittedName>
</protein>
<comment type="caution">
    <text evidence="2">The sequence shown here is derived from an EMBL/GenBank/DDBJ whole genome shotgun (WGS) entry which is preliminary data.</text>
</comment>
<dbReference type="AlphaFoldDB" id="A0A8S3BZY1"/>
<name>A0A8S3BZY1_9BILA</name>
<evidence type="ECO:0000256" key="1">
    <source>
        <dbReference type="SAM" id="MobiDB-lite"/>
    </source>
</evidence>
<sequence>KRYAKTYPEEELEEYIFNRFKNALTGLPKNEKATVKTSNSTSQASTGKSSACIIL</sequence>
<feature type="compositionally biased region" description="Polar residues" evidence="1">
    <location>
        <begin position="35"/>
        <end position="49"/>
    </location>
</feature>
<organism evidence="2 3">
    <name type="scientific">Rotaria magnacalcarata</name>
    <dbReference type="NCBI Taxonomy" id="392030"/>
    <lineage>
        <taxon>Eukaryota</taxon>
        <taxon>Metazoa</taxon>
        <taxon>Spiralia</taxon>
        <taxon>Gnathifera</taxon>
        <taxon>Rotifera</taxon>
        <taxon>Eurotatoria</taxon>
        <taxon>Bdelloidea</taxon>
        <taxon>Philodinida</taxon>
        <taxon>Philodinidae</taxon>
        <taxon>Rotaria</taxon>
    </lineage>
</organism>
<feature type="region of interest" description="Disordered" evidence="1">
    <location>
        <begin position="32"/>
        <end position="55"/>
    </location>
</feature>
<accession>A0A8S3BZY1</accession>
<gene>
    <name evidence="2" type="ORF">GIL414_LOCUS50549</name>
</gene>